<proteinExistence type="predicted"/>
<evidence type="ECO:0000313" key="1">
    <source>
        <dbReference type="EMBL" id="CAH2263559.1"/>
    </source>
</evidence>
<organism evidence="1 2">
    <name type="scientific">Pararge aegeria aegeria</name>
    <dbReference type="NCBI Taxonomy" id="348720"/>
    <lineage>
        <taxon>Eukaryota</taxon>
        <taxon>Metazoa</taxon>
        <taxon>Ecdysozoa</taxon>
        <taxon>Arthropoda</taxon>
        <taxon>Hexapoda</taxon>
        <taxon>Insecta</taxon>
        <taxon>Pterygota</taxon>
        <taxon>Neoptera</taxon>
        <taxon>Endopterygota</taxon>
        <taxon>Lepidoptera</taxon>
        <taxon>Glossata</taxon>
        <taxon>Ditrysia</taxon>
        <taxon>Papilionoidea</taxon>
        <taxon>Nymphalidae</taxon>
        <taxon>Satyrinae</taxon>
        <taxon>Satyrini</taxon>
        <taxon>Parargina</taxon>
        <taxon>Pararge</taxon>
    </lineage>
</organism>
<evidence type="ECO:0000313" key="2">
    <source>
        <dbReference type="Proteomes" id="UP000838756"/>
    </source>
</evidence>
<comment type="caution">
    <text evidence="1">The sequence shown here is derived from an EMBL/GenBank/DDBJ whole genome shotgun (WGS) entry which is preliminary data.</text>
</comment>
<sequence length="92" mass="10200">MGEPAQQSMATLPATANRLFQEAKEQIELSGNTDIAIKHKVLENLAAMYEIVLRLSESRQTLQIQLERARAHSIDQVLAKIPSLTASSLTNR</sequence>
<dbReference type="EMBL" id="CAKXAJ010026233">
    <property type="protein sequence ID" value="CAH2263559.1"/>
    <property type="molecule type" value="Genomic_DNA"/>
</dbReference>
<dbReference type="Proteomes" id="UP000838756">
    <property type="component" value="Unassembled WGS sequence"/>
</dbReference>
<dbReference type="OrthoDB" id="6931675at2759"/>
<gene>
    <name evidence="1" type="primary">jg10896</name>
    <name evidence="1" type="ORF">PAEG_LOCUS24391</name>
</gene>
<accession>A0A8S4SIP0</accession>
<dbReference type="AlphaFoldDB" id="A0A8S4SIP0"/>
<reference evidence="1" key="1">
    <citation type="submission" date="2022-03" db="EMBL/GenBank/DDBJ databases">
        <authorList>
            <person name="Lindestad O."/>
        </authorList>
    </citation>
    <scope>NUCLEOTIDE SEQUENCE</scope>
</reference>
<keyword evidence="2" id="KW-1185">Reference proteome</keyword>
<protein>
    <submittedName>
        <fullName evidence="1">Jg10896 protein</fullName>
    </submittedName>
</protein>
<name>A0A8S4SIP0_9NEOP</name>